<protein>
    <submittedName>
        <fullName evidence="2">Uncharacterized protein</fullName>
    </submittedName>
</protein>
<gene>
    <name evidence="2" type="ORF">PYCCODRAFT_176594</name>
</gene>
<keyword evidence="3" id="KW-1185">Reference proteome</keyword>
<reference evidence="2 3" key="1">
    <citation type="journal article" date="2015" name="Biotechnol. Biofuels">
        <title>Enhanced degradation of softwood versus hardwood by the white-rot fungus Pycnoporus coccineus.</title>
        <authorList>
            <person name="Couturier M."/>
            <person name="Navarro D."/>
            <person name="Chevret D."/>
            <person name="Henrissat B."/>
            <person name="Piumi F."/>
            <person name="Ruiz-Duenas F.J."/>
            <person name="Martinez A.T."/>
            <person name="Grigoriev I.V."/>
            <person name="Riley R."/>
            <person name="Lipzen A."/>
            <person name="Berrin J.G."/>
            <person name="Master E.R."/>
            <person name="Rosso M.N."/>
        </authorList>
    </citation>
    <scope>NUCLEOTIDE SEQUENCE [LARGE SCALE GENOMIC DNA]</scope>
    <source>
        <strain evidence="2 3">BRFM310</strain>
    </source>
</reference>
<evidence type="ECO:0000313" key="2">
    <source>
        <dbReference type="EMBL" id="OSD04104.1"/>
    </source>
</evidence>
<evidence type="ECO:0000256" key="1">
    <source>
        <dbReference type="SAM" id="MobiDB-lite"/>
    </source>
</evidence>
<sequence length="139" mass="15069">MLRNVASQRKRAHTSPNPNRIGEEMHSAWPTSANLVLRARARGSHQSSQMSLFLLSLTPANHPRCSLPPVTPSSIDPCASLSHSFVRQTASPLPARPAWSMPSEGHTQAQPSRSPHLVAPTKHYPTYLSARGCAPPPEA</sequence>
<evidence type="ECO:0000313" key="3">
    <source>
        <dbReference type="Proteomes" id="UP000193067"/>
    </source>
</evidence>
<dbReference type="AlphaFoldDB" id="A0A1Y2ITZ1"/>
<name>A0A1Y2ITZ1_TRAC3</name>
<organism evidence="2 3">
    <name type="scientific">Trametes coccinea (strain BRFM310)</name>
    <name type="common">Pycnoporus coccineus</name>
    <dbReference type="NCBI Taxonomy" id="1353009"/>
    <lineage>
        <taxon>Eukaryota</taxon>
        <taxon>Fungi</taxon>
        <taxon>Dikarya</taxon>
        <taxon>Basidiomycota</taxon>
        <taxon>Agaricomycotina</taxon>
        <taxon>Agaricomycetes</taxon>
        <taxon>Polyporales</taxon>
        <taxon>Polyporaceae</taxon>
        <taxon>Trametes</taxon>
    </lineage>
</organism>
<feature type="region of interest" description="Disordered" evidence="1">
    <location>
        <begin position="1"/>
        <end position="26"/>
    </location>
</feature>
<feature type="region of interest" description="Disordered" evidence="1">
    <location>
        <begin position="93"/>
        <end position="120"/>
    </location>
</feature>
<accession>A0A1Y2ITZ1</accession>
<dbReference type="Proteomes" id="UP000193067">
    <property type="component" value="Unassembled WGS sequence"/>
</dbReference>
<dbReference type="EMBL" id="KZ084098">
    <property type="protein sequence ID" value="OSD04104.1"/>
    <property type="molecule type" value="Genomic_DNA"/>
</dbReference>
<proteinExistence type="predicted"/>